<evidence type="ECO:0000256" key="3">
    <source>
        <dbReference type="ARBA" id="ARBA00022989"/>
    </source>
</evidence>
<accession>A0AAI8Z1Z8</accession>
<name>A0AAI8Z1Z8_9PEZI</name>
<dbReference type="PANTHER" id="PTHR33048:SF47">
    <property type="entry name" value="INTEGRAL MEMBRANE PROTEIN-RELATED"/>
    <property type="match status" value="1"/>
</dbReference>
<feature type="transmembrane region" description="Helical" evidence="6">
    <location>
        <begin position="247"/>
        <end position="267"/>
    </location>
</feature>
<feature type="transmembrane region" description="Helical" evidence="6">
    <location>
        <begin position="287"/>
        <end position="310"/>
    </location>
</feature>
<evidence type="ECO:0000256" key="5">
    <source>
        <dbReference type="ARBA" id="ARBA00038359"/>
    </source>
</evidence>
<dbReference type="PANTHER" id="PTHR33048">
    <property type="entry name" value="PTH11-LIKE INTEGRAL MEMBRANE PROTEIN (AFU_ORTHOLOGUE AFUA_5G11245)"/>
    <property type="match status" value="1"/>
</dbReference>
<reference evidence="8" key="1">
    <citation type="submission" date="2023-11" db="EMBL/GenBank/DDBJ databases">
        <authorList>
            <person name="Alioto T."/>
            <person name="Alioto T."/>
            <person name="Gomez Garrido J."/>
        </authorList>
    </citation>
    <scope>NUCLEOTIDE SEQUENCE</scope>
</reference>
<organism evidence="8 9">
    <name type="scientific">Lecanosticta acicola</name>
    <dbReference type="NCBI Taxonomy" id="111012"/>
    <lineage>
        <taxon>Eukaryota</taxon>
        <taxon>Fungi</taxon>
        <taxon>Dikarya</taxon>
        <taxon>Ascomycota</taxon>
        <taxon>Pezizomycotina</taxon>
        <taxon>Dothideomycetes</taxon>
        <taxon>Dothideomycetidae</taxon>
        <taxon>Mycosphaerellales</taxon>
        <taxon>Mycosphaerellaceae</taxon>
        <taxon>Lecanosticta</taxon>
    </lineage>
</organism>
<evidence type="ECO:0000313" key="9">
    <source>
        <dbReference type="Proteomes" id="UP001296104"/>
    </source>
</evidence>
<keyword evidence="9" id="KW-1185">Reference proteome</keyword>
<dbReference type="AlphaFoldDB" id="A0AAI8Z1Z8"/>
<feature type="transmembrane region" description="Helical" evidence="6">
    <location>
        <begin position="36"/>
        <end position="57"/>
    </location>
</feature>
<feature type="domain" description="Rhodopsin" evidence="7">
    <location>
        <begin position="57"/>
        <end position="310"/>
    </location>
</feature>
<feature type="transmembrane region" description="Helical" evidence="6">
    <location>
        <begin position="169"/>
        <end position="191"/>
    </location>
</feature>
<evidence type="ECO:0000313" key="8">
    <source>
        <dbReference type="EMBL" id="CAK4030963.1"/>
    </source>
</evidence>
<keyword evidence="2 6" id="KW-0812">Transmembrane</keyword>
<evidence type="ECO:0000256" key="1">
    <source>
        <dbReference type="ARBA" id="ARBA00004141"/>
    </source>
</evidence>
<protein>
    <recommendedName>
        <fullName evidence="7">Rhodopsin domain-containing protein</fullName>
    </recommendedName>
</protein>
<dbReference type="Pfam" id="PF20684">
    <property type="entry name" value="Fung_rhodopsin"/>
    <property type="match status" value="1"/>
</dbReference>
<evidence type="ECO:0000256" key="4">
    <source>
        <dbReference type="ARBA" id="ARBA00023136"/>
    </source>
</evidence>
<feature type="transmembrane region" description="Helical" evidence="6">
    <location>
        <begin position="211"/>
        <end position="235"/>
    </location>
</feature>
<comment type="subcellular location">
    <subcellularLocation>
        <location evidence="1">Membrane</location>
        <topology evidence="1">Multi-pass membrane protein</topology>
    </subcellularLocation>
</comment>
<dbReference type="GO" id="GO:0016020">
    <property type="term" value="C:membrane"/>
    <property type="evidence" value="ECO:0007669"/>
    <property type="project" value="UniProtKB-SubCell"/>
</dbReference>
<dbReference type="InterPro" id="IPR049326">
    <property type="entry name" value="Rhodopsin_dom_fungi"/>
</dbReference>
<keyword evidence="4 6" id="KW-0472">Membrane</keyword>
<evidence type="ECO:0000259" key="7">
    <source>
        <dbReference type="Pfam" id="PF20684"/>
    </source>
</evidence>
<dbReference type="InterPro" id="IPR052337">
    <property type="entry name" value="SAT4-like"/>
</dbReference>
<evidence type="ECO:0000256" key="2">
    <source>
        <dbReference type="ARBA" id="ARBA00022692"/>
    </source>
</evidence>
<dbReference type="EMBL" id="CAVMBE010000042">
    <property type="protein sequence ID" value="CAK4030963.1"/>
    <property type="molecule type" value="Genomic_DNA"/>
</dbReference>
<proteinExistence type="inferred from homology"/>
<keyword evidence="3 6" id="KW-1133">Transmembrane helix</keyword>
<gene>
    <name evidence="8" type="ORF">LECACI_7A006121</name>
</gene>
<comment type="caution">
    <text evidence="8">The sequence shown here is derived from an EMBL/GenBank/DDBJ whole genome shotgun (WGS) entry which is preliminary data.</text>
</comment>
<sequence>MAVLSLARRSFREDVDDAMALNSPPPVTVHLGAGDVGWRALGPAIAFGVLATTVVALRWYTRCNLVRNIGLDDWVILLSLVGIRNCLLLDANAKLAHQALSWTMCGLIGAEVHMGIGNYSTANGAVDTIMVAKLIVTCNSIWAVTVSITKASILTQYLRVFNGRTTRMCCWLLLFCLLPTTCWGVFGGVFLCKPAAKLWNVQLPGHCRDAQTYWVSVGAVNIGLDFFTLLLPLPAIAGLHLPRRQKLATLLVFLLGFVVCAVSVSRLTTVLVAAEQGDYIMSGIWSIIWSVIEANVGIICASLLALKAFVVKMFPTLMEECEVPGHQMRIAKIPSISNEEVETTSERLSMPPMGCTGQVMSPPSAGSEVLSDARNDTTIGLEQMLGLERLQWKVEQRGQGT</sequence>
<dbReference type="Proteomes" id="UP001296104">
    <property type="component" value="Unassembled WGS sequence"/>
</dbReference>
<evidence type="ECO:0000256" key="6">
    <source>
        <dbReference type="SAM" id="Phobius"/>
    </source>
</evidence>
<comment type="similarity">
    <text evidence="5">Belongs to the SAT4 family.</text>
</comment>